<evidence type="ECO:0000313" key="3">
    <source>
        <dbReference type="Proteomes" id="UP000315496"/>
    </source>
</evidence>
<dbReference type="SUPFAM" id="SSF52047">
    <property type="entry name" value="RNI-like"/>
    <property type="match status" value="1"/>
</dbReference>
<organism evidence="2 3">
    <name type="scientific">Giardia muris</name>
    <dbReference type="NCBI Taxonomy" id="5742"/>
    <lineage>
        <taxon>Eukaryota</taxon>
        <taxon>Metamonada</taxon>
        <taxon>Diplomonadida</taxon>
        <taxon>Hexamitidae</taxon>
        <taxon>Giardiinae</taxon>
        <taxon>Giardia</taxon>
    </lineage>
</organism>
<sequence>MHPCKSWAQALDLAAQKHGLGAWGRELDLGRRDGVVRFSVGHFRDNHLRALITALELGHRFLTEFSIHAADDEVGGPRTSGESPFLPDGCHIAYLGWIGLSKASDQAQSTHRRTVFDRLAVHGSQQDADLRPRSAGKSSSQTPADRIAEGRSRTQRLGTLLKLLPSLLPQMPGLQVLAFYGLTPAVANKNVLSRLLAAAACNSTTYRTLDAIILRNCRLGDEAFRAALTNVSTALSIRLLVLHTCGLTDQAAGAIGAVLTAHKNGRDSRLWELCLKKYGATTQLGGYTSDQLQKVKCMTQLRGITYLDLGFNGFGNELCEALYDSLRDDTYVHSISLDGNTGIKLAPASLLPRCDNGDLDYVFDLAAAPGEVQSGGGSKGYLPVRMAERIAQIDILRHGDLDSAEVRSVVQSICPDYRPSAQSTIISYLATYARTAEELASLLEIKAHPLVQLLLQNTTIVHLLLDETLNPSLLRFVNNRLKANRNLMNAFMRGAGKALAQEARNEQEEETRKAEDGVRALVQRTELVQDPLQLPRVEDPLAMDFDVSTLPARPRSRKGKSISRSSSKPRPAPPSDDSDEYPTKKVTTPATPSAKPRAIRPPRAQALYNSSSSGLTRHQRPQTHSSAPAIEVEPVLRPKSPKQQPQRRRERDESKEHPPRKTASMTVPKPRPSSAASANQRKPTVPAQKEPRTPLHLAKYGSPKVGASTPARRTNKRPSSAAPKAKVGHSPAPPKLEASLSSDSCGGNYDIVHSPTHGSQSSFVRLSQGQPADERPRTSPTSRAAFKYHLDPSLVSFAGIDELDGAADSLAESINAALEGVQDSRYPRHVEAGATLIRERDKEAIYRRMLKEMAESRAALEETSSTEGNDEEEKKRLGTSVPNIQEVHDALDLNVSDLTKAPAIHSSLSTSLEALRSQVRPPETKDVDKLLQMTQGIVQELQESQAKTSSIYRDVFNDVYPQGSATSSDRKPALSTTSPEVSLPIPFLRSVHGSQEGLAPASLSSSRGPSASRHSDFDIGAVDRILAGAALDLESTNDVEHHVDAILRSSAEPPTNELSSISSMRQSIRAAVRPSLAGHVGSEVFETALSSLYTLILYFQKEDRVAAAEFYRRHEQQLVQCVEDIICRCEAGQLARDDISDVLYDFIMKLH</sequence>
<feature type="compositionally biased region" description="Polar residues" evidence="1">
    <location>
        <begin position="756"/>
        <end position="770"/>
    </location>
</feature>
<keyword evidence="3" id="KW-1185">Reference proteome</keyword>
<feature type="compositionally biased region" description="Basic and acidic residues" evidence="1">
    <location>
        <begin position="647"/>
        <end position="659"/>
    </location>
</feature>
<feature type="region of interest" description="Disordered" evidence="1">
    <location>
        <begin position="857"/>
        <end position="878"/>
    </location>
</feature>
<dbReference type="PANTHER" id="PTHR24110:SF3">
    <property type="entry name" value="CENTROSOMAL PROTEIN OF 78 KDA"/>
    <property type="match status" value="1"/>
</dbReference>
<dbReference type="AlphaFoldDB" id="A0A4Z1T9Z1"/>
<dbReference type="VEuPathDB" id="GiardiaDB:GMRT_10972"/>
<dbReference type="PANTHER" id="PTHR24110">
    <property type="entry name" value="CENTROSOMAL PROTEIN OF 78 KDA"/>
    <property type="match status" value="1"/>
</dbReference>
<protein>
    <submittedName>
        <fullName evidence="2">Uncharacterized protein</fullName>
    </submittedName>
</protein>
<feature type="region of interest" description="Disordered" evidence="1">
    <location>
        <begin position="545"/>
        <end position="782"/>
    </location>
</feature>
<accession>A0A4Z1T9Z1</accession>
<comment type="caution">
    <text evidence="2">The sequence shown here is derived from an EMBL/GenBank/DDBJ whole genome shotgun (WGS) entry which is preliminary data.</text>
</comment>
<feature type="region of interest" description="Disordered" evidence="1">
    <location>
        <begin position="123"/>
        <end position="149"/>
    </location>
</feature>
<name>A0A4Z1T9Z1_GIAMU</name>
<dbReference type="Gene3D" id="3.80.10.10">
    <property type="entry name" value="Ribonuclease Inhibitor"/>
    <property type="match status" value="1"/>
</dbReference>
<dbReference type="EMBL" id="VDLU01000001">
    <property type="protein sequence ID" value="TNJ29341.1"/>
    <property type="molecule type" value="Genomic_DNA"/>
</dbReference>
<gene>
    <name evidence="2" type="ORF">GMRT_10972</name>
</gene>
<evidence type="ECO:0000256" key="1">
    <source>
        <dbReference type="SAM" id="MobiDB-lite"/>
    </source>
</evidence>
<dbReference type="OrthoDB" id="10254980at2759"/>
<feature type="compositionally biased region" description="Low complexity" evidence="1">
    <location>
        <begin position="997"/>
        <end position="1012"/>
    </location>
</feature>
<evidence type="ECO:0000313" key="2">
    <source>
        <dbReference type="EMBL" id="TNJ29341.1"/>
    </source>
</evidence>
<feature type="region of interest" description="Disordered" evidence="1">
    <location>
        <begin position="996"/>
        <end position="1015"/>
    </location>
</feature>
<reference evidence="2 3" key="1">
    <citation type="submission" date="2019-05" db="EMBL/GenBank/DDBJ databases">
        <title>The compact genome of Giardia muris reveals important steps in the evolution of intestinal protozoan parasites.</title>
        <authorList>
            <person name="Xu F."/>
            <person name="Jimenez-Gonzalez A."/>
            <person name="Einarsson E."/>
            <person name="Astvaldsson A."/>
            <person name="Peirasmaki D."/>
            <person name="Eckmann L."/>
            <person name="Andersson J.O."/>
            <person name="Svard S.G."/>
            <person name="Jerlstrom-Hultqvist J."/>
        </authorList>
    </citation>
    <scope>NUCLEOTIDE SEQUENCE [LARGE SCALE GENOMIC DNA]</scope>
    <source>
        <strain evidence="2 3">Roberts-Thomson</strain>
    </source>
</reference>
<feature type="compositionally biased region" description="Polar residues" evidence="1">
    <location>
        <begin position="607"/>
        <end position="626"/>
    </location>
</feature>
<proteinExistence type="predicted"/>
<dbReference type="Proteomes" id="UP000315496">
    <property type="component" value="Chromosome 1"/>
</dbReference>
<dbReference type="InterPro" id="IPR032675">
    <property type="entry name" value="LRR_dom_sf"/>
</dbReference>